<name>A0ABX7WXU8_9GAMM</name>
<evidence type="ECO:0000313" key="5">
    <source>
        <dbReference type="Proteomes" id="UP000672039"/>
    </source>
</evidence>
<dbReference type="Proteomes" id="UP000672039">
    <property type="component" value="Chromosome"/>
</dbReference>
<evidence type="ECO:0000256" key="2">
    <source>
        <dbReference type="ARBA" id="ARBA00022475"/>
    </source>
</evidence>
<comment type="subcellular location">
    <subcellularLocation>
        <location evidence="1">Cell membrane</location>
    </subcellularLocation>
</comment>
<gene>
    <name evidence="4" type="ORF">J9253_09560</name>
</gene>
<keyword evidence="3" id="KW-0472">Membrane</keyword>
<dbReference type="InterPro" id="IPR015943">
    <property type="entry name" value="WD40/YVTN_repeat-like_dom_sf"/>
</dbReference>
<proteinExistence type="predicted"/>
<dbReference type="Gene3D" id="2.130.10.10">
    <property type="entry name" value="YVTN repeat-like/Quinoprotein amine dehydrogenase"/>
    <property type="match status" value="1"/>
</dbReference>
<dbReference type="InterPro" id="IPR009722">
    <property type="entry name" value="YjiK/CarP"/>
</dbReference>
<dbReference type="EMBL" id="CP072801">
    <property type="protein sequence ID" value="QTR48136.1"/>
    <property type="molecule type" value="Genomic_DNA"/>
</dbReference>
<accession>A0ABX7WXU8</accession>
<keyword evidence="2" id="KW-1003">Cell membrane</keyword>
<sequence length="285" mass="30819">MSVALFMGTLLVTAPLLAEPVLSLDFVSREKLKNASSGLKEPSGLTLSAVTGELWAVSDDTSAVFRFSPDDPAIVITLPINEDEMEAITLAESDGKFFTINEVKGRISCFAMSDGRRLASQKIHALAGYADIRASIKAASSKSGFEGIAWHPGRGSLFAVLEGPPGLLVEISADLKTILSSTPLTAARGFIDPDNPDATVDFSGLSYDAKRERLWILSDEAARVFVFDLASSQVTQSLPLHWLSGKDKEKTVDKPEGISLSLDGTQLYVVSDSEARLYQWQIRQH</sequence>
<evidence type="ECO:0000256" key="3">
    <source>
        <dbReference type="ARBA" id="ARBA00023136"/>
    </source>
</evidence>
<reference evidence="4 5" key="1">
    <citation type="submission" date="2021-04" db="EMBL/GenBank/DDBJ databases">
        <title>Genomics, taxonomy and metabolism of representatives of sulfur bacteria of the genus Thiothrix: Thiothrix fructosivorans QT, Thiothrix unzii A1T and three new species, Thiothrix subterranea sp. nov., Thiothrix litoralis sp. nov. and 'Candidatus Thiothrix anitrata' sp. nov.</title>
        <authorList>
            <person name="Ravin N.V."/>
            <person name="Smolyakov D."/>
            <person name="Rudenko T.S."/>
            <person name="Mardanov A.V."/>
            <person name="Beletsky A.V."/>
            <person name="Markov N.D."/>
            <person name="Fomenkov A.I."/>
            <person name="Roberts R.J."/>
            <person name="Karnachuk O.V."/>
            <person name="Novikov A."/>
            <person name="Grabovich M.Y."/>
        </authorList>
    </citation>
    <scope>NUCLEOTIDE SEQUENCE [LARGE SCALE GENOMIC DNA]</scope>
    <source>
        <strain evidence="4 5">AS</strain>
    </source>
</reference>
<organism evidence="4 5">
    <name type="scientific">Thiothrix litoralis</name>
    <dbReference type="NCBI Taxonomy" id="2891210"/>
    <lineage>
        <taxon>Bacteria</taxon>
        <taxon>Pseudomonadati</taxon>
        <taxon>Pseudomonadota</taxon>
        <taxon>Gammaproteobacteria</taxon>
        <taxon>Thiotrichales</taxon>
        <taxon>Thiotrichaceae</taxon>
        <taxon>Thiothrix</taxon>
    </lineage>
</organism>
<dbReference type="Pfam" id="PF06977">
    <property type="entry name" value="SdiA-regulated"/>
    <property type="match status" value="1"/>
</dbReference>
<protein>
    <submittedName>
        <fullName evidence="4">SdiA-regulated domain-containing protein</fullName>
    </submittedName>
</protein>
<dbReference type="SUPFAM" id="SSF63825">
    <property type="entry name" value="YWTD domain"/>
    <property type="match status" value="1"/>
</dbReference>
<evidence type="ECO:0000256" key="1">
    <source>
        <dbReference type="ARBA" id="ARBA00004236"/>
    </source>
</evidence>
<dbReference type="RefSeq" id="WP_210224357.1">
    <property type="nucleotide sequence ID" value="NZ_CP072801.1"/>
</dbReference>
<keyword evidence="5" id="KW-1185">Reference proteome</keyword>
<evidence type="ECO:0000313" key="4">
    <source>
        <dbReference type="EMBL" id="QTR48136.1"/>
    </source>
</evidence>